<dbReference type="OrthoDB" id="140416at2"/>
<evidence type="ECO:0000259" key="1">
    <source>
        <dbReference type="Pfam" id="PF01882"/>
    </source>
</evidence>
<protein>
    <recommendedName>
        <fullName evidence="1">DUF58 domain-containing protein</fullName>
    </recommendedName>
</protein>
<proteinExistence type="predicted"/>
<dbReference type="STRING" id="70996.SE18_11055"/>
<dbReference type="InterPro" id="IPR002881">
    <property type="entry name" value="DUF58"/>
</dbReference>
<sequence length="419" mass="47167">MRALGILSLAVVLFLTGLSSNIPFFYYLTYTLLGLLVIAYAWAWSNLEGLEIERESSTTRAQVGETVRERITIYNTWPLPKLWVEVRDHSDLPSHGSGFVSYIPGREKRRWMVRTPCTLRGKWRLGPVSVRSGDPFGIFQLHKMVDLTHDLLVYPATVDLPKFELPTAELIGGQDVRSRTFHVTPNVSTVRQYVPGDSFNRIHWRSTARTGALMVKEFELDPSADVWIILDMEERFHHGQPDAAIPAIIKSLQGKIAIPNTTEEYSITLAASLARHLLRLNRSVGLLTYGAQREIILPEREARQLYKILEPLAMLHATSNTSLAELLAAESQRFGRNSSLLIITAALDERWVAAVQRLVYRGARASIMFLDGKSFGGWRDPEPTFARLAELRVPVYRIHAGDGLDRALAEPAIRAMGRS</sequence>
<accession>A0A0P6XUD9</accession>
<organism evidence="2 3">
    <name type="scientific">Herpetosiphon geysericola</name>
    <dbReference type="NCBI Taxonomy" id="70996"/>
    <lineage>
        <taxon>Bacteria</taxon>
        <taxon>Bacillati</taxon>
        <taxon>Chloroflexota</taxon>
        <taxon>Chloroflexia</taxon>
        <taxon>Herpetosiphonales</taxon>
        <taxon>Herpetosiphonaceae</taxon>
        <taxon>Herpetosiphon</taxon>
    </lineage>
</organism>
<dbReference type="Pfam" id="PF01882">
    <property type="entry name" value="DUF58"/>
    <property type="match status" value="1"/>
</dbReference>
<dbReference type="PANTHER" id="PTHR34351:SF2">
    <property type="entry name" value="DUF58 DOMAIN-CONTAINING PROTEIN"/>
    <property type="match status" value="1"/>
</dbReference>
<dbReference type="RefSeq" id="WP_054534515.1">
    <property type="nucleotide sequence ID" value="NZ_LGKP01000019.1"/>
</dbReference>
<comment type="caution">
    <text evidence="2">The sequence shown here is derived from an EMBL/GenBank/DDBJ whole genome shotgun (WGS) entry which is preliminary data.</text>
</comment>
<dbReference type="AlphaFoldDB" id="A0A0P6XUD9"/>
<feature type="domain" description="DUF58" evidence="1">
    <location>
        <begin position="190"/>
        <end position="361"/>
    </location>
</feature>
<evidence type="ECO:0000313" key="3">
    <source>
        <dbReference type="Proteomes" id="UP000050277"/>
    </source>
</evidence>
<reference evidence="2 3" key="1">
    <citation type="submission" date="2015-07" db="EMBL/GenBank/DDBJ databases">
        <title>Whole genome sequence of Herpetosiphon geysericola DSM 7119.</title>
        <authorList>
            <person name="Hemp J."/>
            <person name="Ward L.M."/>
            <person name="Pace L.A."/>
            <person name="Fischer W.W."/>
        </authorList>
    </citation>
    <scope>NUCLEOTIDE SEQUENCE [LARGE SCALE GENOMIC DNA]</scope>
    <source>
        <strain evidence="2 3">DSM 7119</strain>
    </source>
</reference>
<name>A0A0P6XUD9_9CHLR</name>
<keyword evidence="3" id="KW-1185">Reference proteome</keyword>
<evidence type="ECO:0000313" key="2">
    <source>
        <dbReference type="EMBL" id="KPL87027.1"/>
    </source>
</evidence>
<dbReference type="Proteomes" id="UP000050277">
    <property type="component" value="Unassembled WGS sequence"/>
</dbReference>
<dbReference type="EMBL" id="LGKP01000019">
    <property type="protein sequence ID" value="KPL87027.1"/>
    <property type="molecule type" value="Genomic_DNA"/>
</dbReference>
<gene>
    <name evidence="2" type="ORF">SE18_11055</name>
</gene>
<dbReference type="PANTHER" id="PTHR34351">
    <property type="entry name" value="SLR1927 PROTEIN-RELATED"/>
    <property type="match status" value="1"/>
</dbReference>